<dbReference type="EMBL" id="BMDI01000001">
    <property type="protein sequence ID" value="GGI16404.1"/>
    <property type="molecule type" value="Genomic_DNA"/>
</dbReference>
<name>A0A8J3APG9_9BURK</name>
<protein>
    <recommendedName>
        <fullName evidence="3">ATPase AAA-type core domain-containing protein</fullName>
    </recommendedName>
</protein>
<evidence type="ECO:0008006" key="3">
    <source>
        <dbReference type="Google" id="ProtNLM"/>
    </source>
</evidence>
<evidence type="ECO:0000313" key="1">
    <source>
        <dbReference type="EMBL" id="GGI16404.1"/>
    </source>
</evidence>
<proteinExistence type="predicted"/>
<sequence>MPTPAENYADKPVVIYGPAGCGKTTHSRAIAETLGKAGIIEDWKRGDRLHNNAIHLTSDERLAHTVSLYELGTHVLTARVFKFHEAIRLVQTSALAKDTLPAILKYQAH</sequence>
<gene>
    <name evidence="1" type="ORF">GCM10008066_03790</name>
</gene>
<comment type="caution">
    <text evidence="1">The sequence shown here is derived from an EMBL/GenBank/DDBJ whole genome shotgun (WGS) entry which is preliminary data.</text>
</comment>
<reference evidence="2" key="1">
    <citation type="journal article" date="2019" name="Int. J. Syst. Evol. Microbiol.">
        <title>The Global Catalogue of Microorganisms (GCM) 10K type strain sequencing project: providing services to taxonomists for standard genome sequencing and annotation.</title>
        <authorList>
            <consortium name="The Broad Institute Genomics Platform"/>
            <consortium name="The Broad Institute Genome Sequencing Center for Infectious Disease"/>
            <person name="Wu L."/>
            <person name="Ma J."/>
        </authorList>
    </citation>
    <scope>NUCLEOTIDE SEQUENCE [LARGE SCALE GENOMIC DNA]</scope>
    <source>
        <strain evidence="2">CCM 2767</strain>
    </source>
</reference>
<dbReference type="Proteomes" id="UP000642180">
    <property type="component" value="Unassembled WGS sequence"/>
</dbReference>
<evidence type="ECO:0000313" key="2">
    <source>
        <dbReference type="Proteomes" id="UP000642180"/>
    </source>
</evidence>
<organism evidence="1 2">
    <name type="scientific">Oxalicibacterium faecigallinarum</name>
    <dbReference type="NCBI Taxonomy" id="573741"/>
    <lineage>
        <taxon>Bacteria</taxon>
        <taxon>Pseudomonadati</taxon>
        <taxon>Pseudomonadota</taxon>
        <taxon>Betaproteobacteria</taxon>
        <taxon>Burkholderiales</taxon>
        <taxon>Oxalobacteraceae</taxon>
        <taxon>Oxalicibacterium</taxon>
    </lineage>
</organism>
<keyword evidence="2" id="KW-1185">Reference proteome</keyword>
<dbReference type="InterPro" id="IPR027417">
    <property type="entry name" value="P-loop_NTPase"/>
</dbReference>
<dbReference type="RefSeq" id="WP_188379586.1">
    <property type="nucleotide sequence ID" value="NZ_BMDI01000001.1"/>
</dbReference>
<dbReference type="SUPFAM" id="SSF52540">
    <property type="entry name" value="P-loop containing nucleoside triphosphate hydrolases"/>
    <property type="match status" value="1"/>
</dbReference>
<dbReference type="AlphaFoldDB" id="A0A8J3APG9"/>
<accession>A0A8J3APG9</accession>
<dbReference type="Gene3D" id="3.40.50.300">
    <property type="entry name" value="P-loop containing nucleotide triphosphate hydrolases"/>
    <property type="match status" value="1"/>
</dbReference>